<dbReference type="AlphaFoldDB" id="A0A9N7V9F0"/>
<evidence type="ECO:0000256" key="1">
    <source>
        <dbReference type="SAM" id="MobiDB-lite"/>
    </source>
</evidence>
<comment type="caution">
    <text evidence="2">The sequence shown here is derived from an EMBL/GenBank/DDBJ whole genome shotgun (WGS) entry which is preliminary data.</text>
</comment>
<dbReference type="Proteomes" id="UP001153269">
    <property type="component" value="Unassembled WGS sequence"/>
</dbReference>
<evidence type="ECO:0000313" key="2">
    <source>
        <dbReference type="EMBL" id="CAB1445117.1"/>
    </source>
</evidence>
<keyword evidence="3" id="KW-1185">Reference proteome</keyword>
<name>A0A9N7V9F0_PLEPL</name>
<sequence>MTTAEKFSPRITQCHEKWLSHTLLSDGWGCYTSWMSVDYLPKALSCLPGAWRAPGASALLCLGISLCHNKENLSTSSRVEAPQPRGEHPNTESPAPDGSDRPESGTVLNALVTAVLY</sequence>
<protein>
    <submittedName>
        <fullName evidence="2">Uncharacterized protein</fullName>
    </submittedName>
</protein>
<organism evidence="2 3">
    <name type="scientific">Pleuronectes platessa</name>
    <name type="common">European plaice</name>
    <dbReference type="NCBI Taxonomy" id="8262"/>
    <lineage>
        <taxon>Eukaryota</taxon>
        <taxon>Metazoa</taxon>
        <taxon>Chordata</taxon>
        <taxon>Craniata</taxon>
        <taxon>Vertebrata</taxon>
        <taxon>Euteleostomi</taxon>
        <taxon>Actinopterygii</taxon>
        <taxon>Neopterygii</taxon>
        <taxon>Teleostei</taxon>
        <taxon>Neoteleostei</taxon>
        <taxon>Acanthomorphata</taxon>
        <taxon>Carangaria</taxon>
        <taxon>Pleuronectiformes</taxon>
        <taxon>Pleuronectoidei</taxon>
        <taxon>Pleuronectidae</taxon>
        <taxon>Pleuronectes</taxon>
    </lineage>
</organism>
<evidence type="ECO:0000313" key="3">
    <source>
        <dbReference type="Proteomes" id="UP001153269"/>
    </source>
</evidence>
<reference evidence="2" key="1">
    <citation type="submission" date="2020-03" db="EMBL/GenBank/DDBJ databases">
        <authorList>
            <person name="Weist P."/>
        </authorList>
    </citation>
    <scope>NUCLEOTIDE SEQUENCE</scope>
</reference>
<gene>
    <name evidence="2" type="ORF">PLEPLA_LOCUS32848</name>
</gene>
<proteinExistence type="predicted"/>
<feature type="region of interest" description="Disordered" evidence="1">
    <location>
        <begin position="75"/>
        <end position="105"/>
    </location>
</feature>
<accession>A0A9N7V9F0</accession>
<dbReference type="EMBL" id="CADEAL010003557">
    <property type="protein sequence ID" value="CAB1445117.1"/>
    <property type="molecule type" value="Genomic_DNA"/>
</dbReference>